<dbReference type="GO" id="GO:0008218">
    <property type="term" value="P:bioluminescence"/>
    <property type="evidence" value="ECO:0007669"/>
    <property type="project" value="UniProtKB-KW"/>
</dbReference>
<dbReference type="GO" id="GO:0052875">
    <property type="term" value="F:riboflavin reductase [NAD(P)H] activity"/>
    <property type="evidence" value="ECO:0007669"/>
    <property type="project" value="UniProtKB-EC"/>
</dbReference>
<dbReference type="InterPro" id="IPR001433">
    <property type="entry name" value="OxRdtase_FAD/NAD-bd"/>
</dbReference>
<reference evidence="6 7" key="1">
    <citation type="submission" date="2018-05" db="EMBL/GenBank/DDBJ databases">
        <title>Salinimonas sp. HMF8227 Genome sequencing and assembly.</title>
        <authorList>
            <person name="Kang H."/>
            <person name="Kang J."/>
            <person name="Cha I."/>
            <person name="Kim H."/>
            <person name="Joh K."/>
        </authorList>
    </citation>
    <scope>NUCLEOTIDE SEQUENCE [LARGE SCALE GENOMIC DNA]</scope>
    <source>
        <strain evidence="6 7">HMF8227</strain>
    </source>
</reference>
<dbReference type="Proteomes" id="UP000245728">
    <property type="component" value="Chromosome"/>
</dbReference>
<dbReference type="InterPro" id="IPR039261">
    <property type="entry name" value="FNR_nucleotide-bd"/>
</dbReference>
<dbReference type="CDD" id="cd06189">
    <property type="entry name" value="flavin_oxioreductase"/>
    <property type="match status" value="1"/>
</dbReference>
<dbReference type="InterPro" id="IPR017927">
    <property type="entry name" value="FAD-bd_FR_type"/>
</dbReference>
<proteinExistence type="inferred from homology"/>
<protein>
    <submittedName>
        <fullName evidence="6">Aquacobalamin reductase</fullName>
        <ecNumber evidence="6">1.16.1.3</ecNumber>
        <ecNumber evidence="6">1.5.1.41</ecNumber>
    </submittedName>
</protein>
<dbReference type="Gene3D" id="2.40.30.10">
    <property type="entry name" value="Translation factors"/>
    <property type="match status" value="1"/>
</dbReference>
<dbReference type="PANTHER" id="PTHR47354">
    <property type="entry name" value="NADH OXIDOREDUCTASE HCR"/>
    <property type="match status" value="1"/>
</dbReference>
<keyword evidence="7" id="KW-1185">Reference proteome</keyword>
<evidence type="ECO:0000256" key="2">
    <source>
        <dbReference type="ARBA" id="ARBA00023223"/>
    </source>
</evidence>
<dbReference type="SUPFAM" id="SSF52343">
    <property type="entry name" value="Ferredoxin reductase-like, C-terminal NADP-linked domain"/>
    <property type="match status" value="1"/>
</dbReference>
<comment type="similarity">
    <text evidence="4">Belongs to the Fre/LuxG FAD/NAD(P) flavoprotein oxidoreductase family.</text>
</comment>
<gene>
    <name evidence="6" type="primary">ubiB</name>
    <name evidence="6" type="ORF">HMF8227_02946</name>
</gene>
<accession>A0A2S2E6W8</accession>
<organism evidence="6 7">
    <name type="scientific">Saliniradius amylolyticus</name>
    <dbReference type="NCBI Taxonomy" id="2183582"/>
    <lineage>
        <taxon>Bacteria</taxon>
        <taxon>Pseudomonadati</taxon>
        <taxon>Pseudomonadota</taxon>
        <taxon>Gammaproteobacteria</taxon>
        <taxon>Alteromonadales</taxon>
        <taxon>Alteromonadaceae</taxon>
        <taxon>Saliniradius</taxon>
    </lineage>
</organism>
<evidence type="ECO:0000256" key="3">
    <source>
        <dbReference type="ARBA" id="ARBA00034078"/>
    </source>
</evidence>
<dbReference type="PROSITE" id="PS51384">
    <property type="entry name" value="FAD_FR"/>
    <property type="match status" value="1"/>
</dbReference>
<dbReference type="NCBIfam" id="NF005963">
    <property type="entry name" value="PRK08051.1"/>
    <property type="match status" value="1"/>
</dbReference>
<comment type="cofactor">
    <cofactor evidence="3">
        <name>[2Fe-2S] cluster</name>
        <dbReference type="ChEBI" id="CHEBI:190135"/>
    </cofactor>
</comment>
<evidence type="ECO:0000259" key="5">
    <source>
        <dbReference type="PROSITE" id="PS51384"/>
    </source>
</evidence>
<evidence type="ECO:0000256" key="1">
    <source>
        <dbReference type="ARBA" id="ARBA00023002"/>
    </source>
</evidence>
<dbReference type="EC" id="1.16.1.3" evidence="6"/>
<dbReference type="KEGG" id="salh:HMF8227_02946"/>
<dbReference type="OrthoDB" id="9806195at2"/>
<dbReference type="PANTHER" id="PTHR47354:SF7">
    <property type="entry name" value="NAD(P)H-FLAVIN REDUCTASE"/>
    <property type="match status" value="1"/>
</dbReference>
<feature type="domain" description="FAD-binding FR-type" evidence="5">
    <location>
        <begin position="1"/>
        <end position="99"/>
    </location>
</feature>
<dbReference type="InterPro" id="IPR008333">
    <property type="entry name" value="Cbr1-like_FAD-bd_dom"/>
</dbReference>
<dbReference type="EMBL" id="CP029347">
    <property type="protein sequence ID" value="AWL13394.1"/>
    <property type="molecule type" value="Genomic_DNA"/>
</dbReference>
<dbReference type="EC" id="1.5.1.41" evidence="6"/>
<name>A0A2S2E6W8_9ALTE</name>
<evidence type="ECO:0000256" key="4">
    <source>
        <dbReference type="ARBA" id="ARBA00038177"/>
    </source>
</evidence>
<dbReference type="SUPFAM" id="SSF63380">
    <property type="entry name" value="Riboflavin synthase domain-like"/>
    <property type="match status" value="1"/>
</dbReference>
<dbReference type="AlphaFoldDB" id="A0A2S2E6W8"/>
<evidence type="ECO:0000313" key="6">
    <source>
        <dbReference type="EMBL" id="AWL13394.1"/>
    </source>
</evidence>
<keyword evidence="1 6" id="KW-0560">Oxidoreductase</keyword>
<dbReference type="InterPro" id="IPR017938">
    <property type="entry name" value="Riboflavin_synthase-like_b-brl"/>
</dbReference>
<evidence type="ECO:0000313" key="7">
    <source>
        <dbReference type="Proteomes" id="UP000245728"/>
    </source>
</evidence>
<dbReference type="PRINTS" id="PR00410">
    <property type="entry name" value="PHEHYDRXLASE"/>
</dbReference>
<dbReference type="InterPro" id="IPR050415">
    <property type="entry name" value="MRET"/>
</dbReference>
<dbReference type="RefSeq" id="WP_109340896.1">
    <property type="nucleotide sequence ID" value="NZ_CP029347.1"/>
</dbReference>
<dbReference type="Pfam" id="PF00970">
    <property type="entry name" value="FAD_binding_6"/>
    <property type="match status" value="1"/>
</dbReference>
<dbReference type="Gene3D" id="3.40.50.80">
    <property type="entry name" value="Nucleotide-binding domain of ferredoxin-NADP reductase (FNR) module"/>
    <property type="match status" value="1"/>
</dbReference>
<dbReference type="Pfam" id="PF00175">
    <property type="entry name" value="NAD_binding_1"/>
    <property type="match status" value="1"/>
</dbReference>
<keyword evidence="2" id="KW-0455">Luminescence</keyword>
<sequence length="232" mass="26397">MAEINCKVARIDTLTPTVYRIELKPEQPLEFKAGQYVLVVMEDDDKRPFSIANAPSSDGIIELHIGASEHNPWAMEVVDRMQNHEVIQIDAPHGEAYLREAEQTPRILIAGGTGFSYTRSIALHLLESDLTAPVTLYWGVRMEADMYDYDELIEFEKQHPEFHFVPVVQEPGKDWQGRTGLVHEAVAEDFADMSQHQVYIAGRFEMAKVARDEFEDHGLKLTNLFGDAYSFI</sequence>